<protein>
    <recommendedName>
        <fullName evidence="4">Flagellar protein FlgN</fullName>
    </recommendedName>
</protein>
<dbReference type="EMBL" id="QUQO01000001">
    <property type="protein sequence ID" value="RFB04727.1"/>
    <property type="molecule type" value="Genomic_DNA"/>
</dbReference>
<dbReference type="RefSeq" id="WP_116391360.1">
    <property type="nucleotide sequence ID" value="NZ_QUQO01000001.1"/>
</dbReference>
<dbReference type="Proteomes" id="UP000264589">
    <property type="component" value="Unassembled WGS sequence"/>
</dbReference>
<name>A0A371RGZ3_9PROT</name>
<dbReference type="InterPro" id="IPR036679">
    <property type="entry name" value="FlgN-like_sf"/>
</dbReference>
<dbReference type="InParanoid" id="A0A371RGZ3"/>
<dbReference type="AlphaFoldDB" id="A0A371RGZ3"/>
<sequence length="107" mass="11999">MSPAQQLLQALQDEETVLLERRFDALVEIQRRKDELLSAMEQVDDLATLEHIRAQAGRNERLMSAALTAIRGLKTRFANMGQGQGTVGYARDGSMMGVENENPNRRV</sequence>
<comment type="caution">
    <text evidence="2">The sequence shown here is derived from an EMBL/GenBank/DDBJ whole genome shotgun (WGS) entry which is preliminary data.</text>
</comment>
<keyword evidence="3" id="KW-1185">Reference proteome</keyword>
<dbReference type="SUPFAM" id="SSF140566">
    <property type="entry name" value="FlgN-like"/>
    <property type="match status" value="1"/>
</dbReference>
<gene>
    <name evidence="2" type="ORF">DX908_05200</name>
</gene>
<feature type="region of interest" description="Disordered" evidence="1">
    <location>
        <begin position="84"/>
        <end position="107"/>
    </location>
</feature>
<accession>A0A371RGZ3</accession>
<organism evidence="2 3">
    <name type="scientific">Parvularcula marina</name>
    <dbReference type="NCBI Taxonomy" id="2292771"/>
    <lineage>
        <taxon>Bacteria</taxon>
        <taxon>Pseudomonadati</taxon>
        <taxon>Pseudomonadota</taxon>
        <taxon>Alphaproteobacteria</taxon>
        <taxon>Parvularculales</taxon>
        <taxon>Parvularculaceae</taxon>
        <taxon>Parvularcula</taxon>
    </lineage>
</organism>
<reference evidence="2 3" key="1">
    <citation type="submission" date="2018-08" db="EMBL/GenBank/DDBJ databases">
        <title>Parvularcula sp. SM1705, isolated from surface water of the South Sea China.</title>
        <authorList>
            <person name="Sun L."/>
        </authorList>
    </citation>
    <scope>NUCLEOTIDE SEQUENCE [LARGE SCALE GENOMIC DNA]</scope>
    <source>
        <strain evidence="2 3">SM1705</strain>
    </source>
</reference>
<evidence type="ECO:0008006" key="4">
    <source>
        <dbReference type="Google" id="ProtNLM"/>
    </source>
</evidence>
<dbReference type="GO" id="GO:0044780">
    <property type="term" value="P:bacterial-type flagellum assembly"/>
    <property type="evidence" value="ECO:0007669"/>
    <property type="project" value="InterPro"/>
</dbReference>
<evidence type="ECO:0000256" key="1">
    <source>
        <dbReference type="SAM" id="MobiDB-lite"/>
    </source>
</evidence>
<evidence type="ECO:0000313" key="2">
    <source>
        <dbReference type="EMBL" id="RFB04727.1"/>
    </source>
</evidence>
<evidence type="ECO:0000313" key="3">
    <source>
        <dbReference type="Proteomes" id="UP000264589"/>
    </source>
</evidence>
<proteinExistence type="predicted"/>